<keyword evidence="3" id="KW-0804">Transcription</keyword>
<dbReference type="InterPro" id="IPR014710">
    <property type="entry name" value="RmlC-like_jellyroll"/>
</dbReference>
<dbReference type="AlphaFoldDB" id="A0A1V4II00"/>
<dbReference type="InterPro" id="IPR018490">
    <property type="entry name" value="cNMP-bd_dom_sf"/>
</dbReference>
<evidence type="ECO:0000313" key="6">
    <source>
        <dbReference type="Proteomes" id="UP000191056"/>
    </source>
</evidence>
<reference evidence="5 6" key="1">
    <citation type="submission" date="2017-03" db="EMBL/GenBank/DDBJ databases">
        <title>Genome sequence of Clostridium chromiireducens DSM 23318.</title>
        <authorList>
            <person name="Poehlein A."/>
            <person name="Daniel R."/>
        </authorList>
    </citation>
    <scope>NUCLEOTIDE SEQUENCE [LARGE SCALE GENOMIC DNA]</scope>
    <source>
        <strain evidence="5 6">DSM 23318</strain>
    </source>
</reference>
<dbReference type="InterPro" id="IPR012318">
    <property type="entry name" value="HTH_CRP"/>
</dbReference>
<dbReference type="GO" id="GO:0003677">
    <property type="term" value="F:DNA binding"/>
    <property type="evidence" value="ECO:0007669"/>
    <property type="project" value="UniProtKB-KW"/>
</dbReference>
<protein>
    <recommendedName>
        <fullName evidence="4">HTH crp-type domain-containing protein</fullName>
    </recommendedName>
</protein>
<proteinExistence type="predicted"/>
<keyword evidence="2" id="KW-0238">DNA-binding</keyword>
<accession>A0A1V4II00</accession>
<dbReference type="Proteomes" id="UP000191056">
    <property type="component" value="Unassembled WGS sequence"/>
</dbReference>
<dbReference type="OrthoDB" id="9776746at2"/>
<dbReference type="EMBL" id="MZGT01000058">
    <property type="protein sequence ID" value="OPJ59137.1"/>
    <property type="molecule type" value="Genomic_DNA"/>
</dbReference>
<evidence type="ECO:0000259" key="4">
    <source>
        <dbReference type="Pfam" id="PF13545"/>
    </source>
</evidence>
<evidence type="ECO:0000256" key="3">
    <source>
        <dbReference type="ARBA" id="ARBA00023163"/>
    </source>
</evidence>
<gene>
    <name evidence="5" type="ORF">CLCHR_36620</name>
</gene>
<evidence type="ECO:0000313" key="5">
    <source>
        <dbReference type="EMBL" id="OPJ59137.1"/>
    </source>
</evidence>
<organism evidence="5 6">
    <name type="scientific">Clostridium chromiireducens</name>
    <dbReference type="NCBI Taxonomy" id="225345"/>
    <lineage>
        <taxon>Bacteria</taxon>
        <taxon>Bacillati</taxon>
        <taxon>Bacillota</taxon>
        <taxon>Clostridia</taxon>
        <taxon>Eubacteriales</taxon>
        <taxon>Clostridiaceae</taxon>
        <taxon>Clostridium</taxon>
    </lineage>
</organism>
<keyword evidence="6" id="KW-1185">Reference proteome</keyword>
<dbReference type="InterPro" id="IPR036388">
    <property type="entry name" value="WH-like_DNA-bd_sf"/>
</dbReference>
<sequence length="229" mass="26186">MLSDNIGTLDNRGKCINTLYNKYPVLEKVDKKSNGVISKEAYFKILHADEYVEAAEGTCHGILFVLEGAINIQKINLNGEQTNLYNIKEGEFCHEALSCISKFESLNIIGKAIQYSEVCIIPMEVVKQYIMIDEEFLLYIYGDLHRKFSAVIENKEEMMHESLETRLIKLLISKNSNIIYATHSELAFQIDSAREVVSRKLKSIEKSGYIKLERGKVIIIKDLNEILKD</sequence>
<name>A0A1V4II00_9CLOT</name>
<comment type="caution">
    <text evidence="5">The sequence shown here is derived from an EMBL/GenBank/DDBJ whole genome shotgun (WGS) entry which is preliminary data.</text>
</comment>
<evidence type="ECO:0000256" key="1">
    <source>
        <dbReference type="ARBA" id="ARBA00023015"/>
    </source>
</evidence>
<dbReference type="SUPFAM" id="SSF51206">
    <property type="entry name" value="cAMP-binding domain-like"/>
    <property type="match status" value="1"/>
</dbReference>
<dbReference type="Pfam" id="PF13545">
    <property type="entry name" value="HTH_Crp_2"/>
    <property type="match status" value="1"/>
</dbReference>
<dbReference type="STRING" id="225345.CLCHR_36620"/>
<dbReference type="Gene3D" id="2.60.120.10">
    <property type="entry name" value="Jelly Rolls"/>
    <property type="match status" value="1"/>
</dbReference>
<dbReference type="InterPro" id="IPR036390">
    <property type="entry name" value="WH_DNA-bd_sf"/>
</dbReference>
<keyword evidence="1" id="KW-0805">Transcription regulation</keyword>
<feature type="domain" description="HTH crp-type" evidence="4">
    <location>
        <begin position="166"/>
        <end position="224"/>
    </location>
</feature>
<evidence type="ECO:0000256" key="2">
    <source>
        <dbReference type="ARBA" id="ARBA00023125"/>
    </source>
</evidence>
<dbReference type="SUPFAM" id="SSF46785">
    <property type="entry name" value="Winged helix' DNA-binding domain"/>
    <property type="match status" value="1"/>
</dbReference>
<dbReference type="Gene3D" id="1.10.10.10">
    <property type="entry name" value="Winged helix-like DNA-binding domain superfamily/Winged helix DNA-binding domain"/>
    <property type="match status" value="1"/>
</dbReference>
<dbReference type="RefSeq" id="WP_139376265.1">
    <property type="nucleotide sequence ID" value="NZ_JBLZIA010000003.1"/>
</dbReference>
<dbReference type="GO" id="GO:0006355">
    <property type="term" value="P:regulation of DNA-templated transcription"/>
    <property type="evidence" value="ECO:0007669"/>
    <property type="project" value="InterPro"/>
</dbReference>